<feature type="transmembrane region" description="Helical" evidence="2">
    <location>
        <begin position="795"/>
        <end position="816"/>
    </location>
</feature>
<keyword evidence="2" id="KW-1133">Transmembrane helix</keyword>
<sequence>MSVAPPNAYWLCAVLVIYTLQTLPAQERDIKFHHITVDDGLPSNTINAVIRDSRGFIWIASENGVVRYDGYSFVNYRATEKDTASISSNVSYVVLEDRQHRLWVGSEKGLDLYNRKSDTFDKHYFNGIPVRAIFQDKQDHVWIGSDNGLYRFEGDSVYFVKSFSEMFNTEDVVYNTIPAITEDRQGNLWIGTSNGAYIYNPARNKFTHFRHDRNDPYSLSDNNVRRIVEDRAGRIWIATYGGGLNLYCADIQRFKVYKHNAANPQSIAGHLITSLWAGDDGMLWVGTDGEGIDMLDAEAEVFHHIIHSPYNSESLNNNVIRSISSDGRGGVWIGTYTGGINFYNQNAKAFFHFKVPTRNGNSSITSFAEEPGGNLWIGTDGGGLCYYNRNTKQFENFYHIEGNKNSLSDNRIISLQLDKHGILWIGTYLGGLCRYNPHTRQFIHYTSNDGSGLNDNVIWSLVMDHQDHLWVGTNNGLNRYDAATNTFTSWNITNSNLSNNMVRCLYEDNRKRLWIGTQAGLNLLEAPYKQFTVMKSGDKARSLSNHWIRTIQQDRKGNLWIGTFAGGLNRFDESSDAFIAYTETDGLPDNIISGILPDEHDNLWISTGRGLAYFDVSNRTFKNYNASDGLQNYQFNINAAFRSRQGEIMFGGTNGFTWFTPDVIRQVKGNPYPPPVAFTALKIFNTDILPGAADSILSAPVNETRAITLAYDQSVLTFEYAALNFIQPEKNRYAYRLEGFENNWNLVDNKRSATYTNLDPGNYTFRVIASNNDGIWNEQGAAIDIVIMPPFWSTWWFRTIAAILGCIVIACILNVVRKRIREKIRINKLIAELELKALIAQMNPHFVFNCLTSIQELIAVQKQDEAMHYLYQFSKLLRMVLQTSEKNSIPLDEELTLLELYLELESLRFDKQFHYAIEVDDAIDPEDIIIPSFLLQPFVENALWHGLMHKKGDRNLRIRFALEDADRLVCMIHDNGIGRQQAAAIREKRVRTYQSMGIKIIRDRIALMRKQNETFNLRIIDEVDANGAATGTTVLVQLPVKTELHHQTIASLNDKIKAIKTDAAI</sequence>
<dbReference type="SUPFAM" id="SSF63829">
    <property type="entry name" value="Calcium-dependent phosphotriesterase"/>
    <property type="match status" value="2"/>
</dbReference>
<comment type="caution">
    <text evidence="5">The sequence shown here is derived from an EMBL/GenBank/DDBJ whole genome shotgun (WGS) entry which is preliminary data.</text>
</comment>
<keyword evidence="6" id="KW-1185">Reference proteome</keyword>
<dbReference type="SUPFAM" id="SSF55874">
    <property type="entry name" value="ATPase domain of HSP90 chaperone/DNA topoisomerase II/histidine kinase"/>
    <property type="match status" value="1"/>
</dbReference>
<dbReference type="Pfam" id="PF06580">
    <property type="entry name" value="His_kinase"/>
    <property type="match status" value="1"/>
</dbReference>
<name>A0ABW3K1Z4_9BACT</name>
<reference evidence="6" key="1">
    <citation type="journal article" date="2019" name="Int. J. Syst. Evol. Microbiol.">
        <title>The Global Catalogue of Microorganisms (GCM) 10K type strain sequencing project: providing services to taxonomists for standard genome sequencing and annotation.</title>
        <authorList>
            <consortium name="The Broad Institute Genomics Platform"/>
            <consortium name="The Broad Institute Genome Sequencing Center for Infectious Disease"/>
            <person name="Wu L."/>
            <person name="Ma J."/>
        </authorList>
    </citation>
    <scope>NUCLEOTIDE SEQUENCE [LARGE SCALE GENOMIC DNA]</scope>
    <source>
        <strain evidence="6">CCUG 58938</strain>
    </source>
</reference>
<dbReference type="Pfam" id="PF07494">
    <property type="entry name" value="Reg_prop"/>
    <property type="match status" value="10"/>
</dbReference>
<evidence type="ECO:0000256" key="2">
    <source>
        <dbReference type="SAM" id="Phobius"/>
    </source>
</evidence>
<evidence type="ECO:0000256" key="1">
    <source>
        <dbReference type="ARBA" id="ARBA00022553"/>
    </source>
</evidence>
<dbReference type="InterPro" id="IPR015943">
    <property type="entry name" value="WD40/YVTN_repeat-like_dom_sf"/>
</dbReference>
<organism evidence="5 6">
    <name type="scientific">Ohtaekwangia kribbensis</name>
    <dbReference type="NCBI Taxonomy" id="688913"/>
    <lineage>
        <taxon>Bacteria</taxon>
        <taxon>Pseudomonadati</taxon>
        <taxon>Bacteroidota</taxon>
        <taxon>Cytophagia</taxon>
        <taxon>Cytophagales</taxon>
        <taxon>Fulvivirgaceae</taxon>
        <taxon>Ohtaekwangia</taxon>
    </lineage>
</organism>
<dbReference type="Proteomes" id="UP001597112">
    <property type="component" value="Unassembled WGS sequence"/>
</dbReference>
<dbReference type="InterPro" id="IPR011110">
    <property type="entry name" value="Reg_prop"/>
</dbReference>
<dbReference type="Gene3D" id="3.30.565.10">
    <property type="entry name" value="Histidine kinase-like ATPase, C-terminal domain"/>
    <property type="match status" value="1"/>
</dbReference>
<dbReference type="InterPro" id="IPR036890">
    <property type="entry name" value="HATPase_C_sf"/>
</dbReference>
<dbReference type="Pfam" id="PF07495">
    <property type="entry name" value="Y_Y_Y"/>
    <property type="match status" value="1"/>
</dbReference>
<dbReference type="RefSeq" id="WP_377578409.1">
    <property type="nucleotide sequence ID" value="NZ_JBHTKA010000002.1"/>
</dbReference>
<gene>
    <name evidence="5" type="ORF">ACFQ21_09765</name>
</gene>
<dbReference type="EMBL" id="JBHTKA010000002">
    <property type="protein sequence ID" value="MFD0999594.1"/>
    <property type="molecule type" value="Genomic_DNA"/>
</dbReference>
<dbReference type="Gene3D" id="2.60.40.10">
    <property type="entry name" value="Immunoglobulins"/>
    <property type="match status" value="1"/>
</dbReference>
<protein>
    <submittedName>
        <fullName evidence="5">Two-component regulator propeller domain-containing protein</fullName>
    </submittedName>
</protein>
<evidence type="ECO:0000259" key="3">
    <source>
        <dbReference type="Pfam" id="PF06580"/>
    </source>
</evidence>
<dbReference type="Gene3D" id="2.130.10.10">
    <property type="entry name" value="YVTN repeat-like/Quinoprotein amine dehydrogenase"/>
    <property type="match status" value="4"/>
</dbReference>
<evidence type="ECO:0000259" key="4">
    <source>
        <dbReference type="Pfam" id="PF07495"/>
    </source>
</evidence>
<evidence type="ECO:0000313" key="6">
    <source>
        <dbReference type="Proteomes" id="UP001597112"/>
    </source>
</evidence>
<dbReference type="InterPro" id="IPR011123">
    <property type="entry name" value="Y_Y_Y"/>
</dbReference>
<keyword evidence="2" id="KW-0472">Membrane</keyword>
<evidence type="ECO:0000313" key="5">
    <source>
        <dbReference type="EMBL" id="MFD0999594.1"/>
    </source>
</evidence>
<accession>A0ABW3K1Z4</accession>
<feature type="domain" description="Signal transduction histidine kinase internal region" evidence="3">
    <location>
        <begin position="834"/>
        <end position="913"/>
    </location>
</feature>
<dbReference type="PANTHER" id="PTHR43547">
    <property type="entry name" value="TWO-COMPONENT HISTIDINE KINASE"/>
    <property type="match status" value="1"/>
</dbReference>
<dbReference type="InterPro" id="IPR013783">
    <property type="entry name" value="Ig-like_fold"/>
</dbReference>
<keyword evidence="2" id="KW-0812">Transmembrane</keyword>
<dbReference type="PANTHER" id="PTHR43547:SF2">
    <property type="entry name" value="HYBRID SIGNAL TRANSDUCTION HISTIDINE KINASE C"/>
    <property type="match status" value="1"/>
</dbReference>
<proteinExistence type="predicted"/>
<feature type="domain" description="Two component regulator three Y" evidence="4">
    <location>
        <begin position="725"/>
        <end position="787"/>
    </location>
</feature>
<keyword evidence="1" id="KW-0597">Phosphoprotein</keyword>
<dbReference type="InterPro" id="IPR010559">
    <property type="entry name" value="Sig_transdc_His_kin_internal"/>
</dbReference>